<protein>
    <recommendedName>
        <fullName evidence="3">Cro/Cl family transcriptional regulator</fullName>
    </recommendedName>
</protein>
<dbReference type="SUPFAM" id="SSF47413">
    <property type="entry name" value="lambda repressor-like DNA-binding domains"/>
    <property type="match status" value="1"/>
</dbReference>
<dbReference type="Gene3D" id="1.10.260.40">
    <property type="entry name" value="lambda repressor-like DNA-binding domains"/>
    <property type="match status" value="1"/>
</dbReference>
<evidence type="ECO:0000313" key="1">
    <source>
        <dbReference type="EMBL" id="QBQ15593.1"/>
    </source>
</evidence>
<proteinExistence type="predicted"/>
<dbReference type="RefSeq" id="WP_134251736.1">
    <property type="nucleotide sequence ID" value="NZ_CP038009.1"/>
</dbReference>
<evidence type="ECO:0000313" key="2">
    <source>
        <dbReference type="Proteomes" id="UP000294395"/>
    </source>
</evidence>
<reference evidence="1 2" key="1">
    <citation type="submission" date="2019-03" db="EMBL/GenBank/DDBJ databases">
        <title>Complete genome sequence of two outbreak-associated Acinetobacter haemolyticus strains.</title>
        <authorList>
            <person name="Bai L."/>
            <person name="Zhang S.-C."/>
            <person name="Deng Y."/>
            <person name="Song C.-C."/>
            <person name="Kang G.-B."/>
            <person name="Dong Y."/>
            <person name="Wang Y."/>
            <person name="Gao F."/>
            <person name="Huang H."/>
        </authorList>
    </citation>
    <scope>NUCLEOTIDE SEQUENCE [LARGE SCALE GENOMIC DNA]</scope>
    <source>
        <strain evidence="1 2">TJR01</strain>
    </source>
</reference>
<evidence type="ECO:0008006" key="3">
    <source>
        <dbReference type="Google" id="ProtNLM"/>
    </source>
</evidence>
<dbReference type="EMBL" id="CP038009">
    <property type="protein sequence ID" value="QBQ15593.1"/>
    <property type="molecule type" value="Genomic_DNA"/>
</dbReference>
<accession>A0A4P7B3U1</accession>
<organism evidence="1 2">
    <name type="scientific">Acinetobacter haemolyticus</name>
    <dbReference type="NCBI Taxonomy" id="29430"/>
    <lineage>
        <taxon>Bacteria</taxon>
        <taxon>Pseudomonadati</taxon>
        <taxon>Pseudomonadota</taxon>
        <taxon>Gammaproteobacteria</taxon>
        <taxon>Moraxellales</taxon>
        <taxon>Moraxellaceae</taxon>
        <taxon>Acinetobacter</taxon>
    </lineage>
</organism>
<name>A0A4P7B3U1_ACIHA</name>
<dbReference type="AlphaFoldDB" id="A0A4P7B3U1"/>
<dbReference type="Pfam" id="PF14549">
    <property type="entry name" value="P22_Cro"/>
    <property type="match status" value="1"/>
</dbReference>
<sequence>MHIVMRKKDAIDAFKSRVALAKAIGITKQAVSGWGDIIPEGSALKLLRLKPEIPHAQHDEKSA</sequence>
<gene>
    <name evidence="1" type="ORF">AHTJR_04595</name>
</gene>
<dbReference type="Proteomes" id="UP000294395">
    <property type="component" value="Chromosome"/>
</dbReference>
<dbReference type="InterPro" id="IPR010982">
    <property type="entry name" value="Lambda_DNA-bd_dom_sf"/>
</dbReference>
<dbReference type="GO" id="GO:0003677">
    <property type="term" value="F:DNA binding"/>
    <property type="evidence" value="ECO:0007669"/>
    <property type="project" value="InterPro"/>
</dbReference>